<evidence type="ECO:0000313" key="3">
    <source>
        <dbReference type="Proteomes" id="UP000093069"/>
    </source>
</evidence>
<dbReference type="EMBL" id="CP015193">
    <property type="protein sequence ID" value="ASJ17245.1"/>
    <property type="molecule type" value="Genomic_DNA"/>
</dbReference>
<dbReference type="InterPro" id="IPR007325">
    <property type="entry name" value="KFase/CYL"/>
</dbReference>
<reference evidence="2" key="1">
    <citation type="submission" date="2016-01" db="EMBL/GenBank/DDBJ databases">
        <authorList>
            <person name="McClelland M."/>
            <person name="Jain A."/>
            <person name="Saraogi P."/>
            <person name="Mendelson R."/>
            <person name="Westerman R."/>
            <person name="SanMiguel P."/>
            <person name="Csonka L."/>
        </authorList>
    </citation>
    <scope>NUCLEOTIDE SEQUENCE</scope>
    <source>
        <strain evidence="2">1</strain>
    </source>
</reference>
<dbReference type="Pfam" id="PF04199">
    <property type="entry name" value="Cyclase"/>
    <property type="match status" value="1"/>
</dbReference>
<evidence type="ECO:0000313" key="2">
    <source>
        <dbReference type="EMBL" id="CUX77864.1"/>
    </source>
</evidence>
<dbReference type="STRING" id="54262.CHITON_1085"/>
<dbReference type="Gene3D" id="3.50.30.50">
    <property type="entry name" value="Putative cyclase"/>
    <property type="match status" value="1"/>
</dbReference>
<dbReference type="Proteomes" id="UP000093069">
    <property type="component" value="Chromosome I"/>
</dbReference>
<accession>A0A170SKL7</accession>
<proteinExistence type="predicted"/>
<dbReference type="EMBL" id="LN999010">
    <property type="protein sequence ID" value="CUX77864.1"/>
    <property type="molecule type" value="Genomic_DNA"/>
</dbReference>
<reference evidence="1 4" key="3">
    <citation type="submission" date="2016-04" db="EMBL/GenBank/DDBJ databases">
        <title>Complete genome sequence of Thermococcus chitonophagus type strain GC74.</title>
        <authorList>
            <person name="Oger P.M."/>
        </authorList>
    </citation>
    <scope>NUCLEOTIDE SEQUENCE [LARGE SCALE GENOMIC DNA]</scope>
    <source>
        <strain evidence="1 4">GC74</strain>
    </source>
</reference>
<gene>
    <name evidence="1" type="ORF">A3L04_09290</name>
    <name evidence="2" type="ORF">CHITON_1085</name>
</gene>
<evidence type="ECO:0000313" key="4">
    <source>
        <dbReference type="Proteomes" id="UP000250189"/>
    </source>
</evidence>
<dbReference type="KEGG" id="tch:CHITON_1085"/>
<keyword evidence="4" id="KW-1185">Reference proteome</keyword>
<dbReference type="RefSeq" id="WP_068577488.1">
    <property type="nucleotide sequence ID" value="NZ_CP015193.1"/>
</dbReference>
<dbReference type="GO" id="GO:0019441">
    <property type="term" value="P:L-tryptophan catabolic process to kynurenine"/>
    <property type="evidence" value="ECO:0007669"/>
    <property type="project" value="InterPro"/>
</dbReference>
<dbReference type="PANTHER" id="PTHR31118">
    <property type="entry name" value="CYCLASE-LIKE PROTEIN 2"/>
    <property type="match status" value="1"/>
</dbReference>
<dbReference type="GeneID" id="33322773"/>
<dbReference type="PANTHER" id="PTHR31118:SF12">
    <property type="entry name" value="CYCLASE-LIKE PROTEIN 2"/>
    <property type="match status" value="1"/>
</dbReference>
<protein>
    <submittedName>
        <fullName evidence="1">Cyclase</fullName>
    </submittedName>
    <submittedName>
        <fullName evidence="2">Metal-dependent hydrolase</fullName>
    </submittedName>
</protein>
<dbReference type="GO" id="GO:0004061">
    <property type="term" value="F:arylformamidase activity"/>
    <property type="evidence" value="ECO:0007669"/>
    <property type="project" value="InterPro"/>
</dbReference>
<dbReference type="AlphaFoldDB" id="A0A170SKL7"/>
<sequence>MGIVDLTMWLGKDTPTFPGDPEVEVTPWAKIGDNGFYMNMIKMGEHSGTHVDAPAHFIEGGETIDRVALEKFIGIGIAIDVRDGDGNIGPHEIPSDIENKVVLLLTGGRELSREAAEKLVKSNIKAVGTDNASIGSHEVHKILLSAGIPIYENLVNLEKLIGKEFLFIGLPLKIKDGSGSPVRAIAIVG</sequence>
<evidence type="ECO:0000313" key="1">
    <source>
        <dbReference type="EMBL" id="ASJ17245.1"/>
    </source>
</evidence>
<dbReference type="InterPro" id="IPR037175">
    <property type="entry name" value="KFase_sf"/>
</dbReference>
<dbReference type="OrthoDB" id="9014at2157"/>
<reference evidence="3" key="2">
    <citation type="submission" date="2016-01" db="EMBL/GenBank/DDBJ databases">
        <authorList>
            <person name="Vorgias C.E."/>
        </authorList>
    </citation>
    <scope>NUCLEOTIDE SEQUENCE [LARGE SCALE GENOMIC DNA]</scope>
</reference>
<name>A0A170SKL7_9EURY</name>
<dbReference type="Proteomes" id="UP000250189">
    <property type="component" value="Chromosome"/>
</dbReference>
<keyword evidence="2" id="KW-0378">Hydrolase</keyword>
<organism evidence="2 3">
    <name type="scientific">Thermococcus chitonophagus</name>
    <dbReference type="NCBI Taxonomy" id="54262"/>
    <lineage>
        <taxon>Archaea</taxon>
        <taxon>Methanobacteriati</taxon>
        <taxon>Methanobacteriota</taxon>
        <taxon>Thermococci</taxon>
        <taxon>Thermococcales</taxon>
        <taxon>Thermococcaceae</taxon>
        <taxon>Thermococcus</taxon>
    </lineage>
</organism>
<dbReference type="SUPFAM" id="SSF102198">
    <property type="entry name" value="Putative cyclase"/>
    <property type="match status" value="1"/>
</dbReference>